<proteinExistence type="predicted"/>
<evidence type="ECO:0000313" key="2">
    <source>
        <dbReference type="Proteomes" id="UP000672602"/>
    </source>
</evidence>
<dbReference type="InterPro" id="IPR006311">
    <property type="entry name" value="TAT_signal"/>
</dbReference>
<dbReference type="RefSeq" id="WP_210679982.1">
    <property type="nucleotide sequence ID" value="NZ_JAGMWN010000001.1"/>
</dbReference>
<accession>A0A8J7V123</accession>
<name>A0A8J7V123_9PROT</name>
<evidence type="ECO:0000313" key="1">
    <source>
        <dbReference type="EMBL" id="MBP5855387.1"/>
    </source>
</evidence>
<dbReference type="Proteomes" id="UP000672602">
    <property type="component" value="Unassembled WGS sequence"/>
</dbReference>
<sequence length="127" mass="13950">MSRTTRFSKARRGALRVMAAGFLAIGMAAVMPGAAWSAPLDAPRDAGIVGERYDGLAVIRDEARADAALRSLVSDINEKRRAYYQEQSAQQNAPMEAVAKIYAQTIYDKAPSGWWFLKQDGSWAQKP</sequence>
<dbReference type="InterPro" id="IPR008309">
    <property type="entry name" value="YdbL"/>
</dbReference>
<reference evidence="1" key="1">
    <citation type="submission" date="2021-04" db="EMBL/GenBank/DDBJ databases">
        <authorList>
            <person name="Zhang D.-C."/>
        </authorList>
    </citation>
    <scope>NUCLEOTIDE SEQUENCE</scope>
    <source>
        <strain evidence="1">CGMCC 1.15697</strain>
    </source>
</reference>
<dbReference type="AlphaFoldDB" id="A0A8J7V123"/>
<organism evidence="1 2">
    <name type="scientific">Marivibrio halodurans</name>
    <dbReference type="NCBI Taxonomy" id="2039722"/>
    <lineage>
        <taxon>Bacteria</taxon>
        <taxon>Pseudomonadati</taxon>
        <taxon>Pseudomonadota</taxon>
        <taxon>Alphaproteobacteria</taxon>
        <taxon>Rhodospirillales</taxon>
        <taxon>Rhodospirillaceae</taxon>
        <taxon>Marivibrio</taxon>
    </lineage>
</organism>
<keyword evidence="2" id="KW-1185">Reference proteome</keyword>
<dbReference type="EMBL" id="JAGMWN010000001">
    <property type="protein sequence ID" value="MBP5855387.1"/>
    <property type="molecule type" value="Genomic_DNA"/>
</dbReference>
<comment type="caution">
    <text evidence="1">The sequence shown here is derived from an EMBL/GenBank/DDBJ whole genome shotgun (WGS) entry which is preliminary data.</text>
</comment>
<protein>
    <submittedName>
        <fullName evidence="1">YdbL family protein</fullName>
    </submittedName>
</protein>
<dbReference type="PROSITE" id="PS51318">
    <property type="entry name" value="TAT"/>
    <property type="match status" value="1"/>
</dbReference>
<dbReference type="Pfam" id="PF07027">
    <property type="entry name" value="DUF1318"/>
    <property type="match status" value="1"/>
</dbReference>
<gene>
    <name evidence="1" type="ORF">KAJ83_00060</name>
</gene>